<name>Q9PAX4_XYLFA</name>
<dbReference type="HOGENOM" id="CLU_2884962_0_0_6"/>
<protein>
    <submittedName>
        <fullName evidence="2">Uncharacterized protein</fullName>
    </submittedName>
</protein>
<evidence type="ECO:0000313" key="2">
    <source>
        <dbReference type="EMBL" id="AAF85170.1"/>
    </source>
</evidence>
<dbReference type="EMBL" id="AE003849">
    <property type="protein sequence ID" value="AAF85170.1"/>
    <property type="molecule type" value="Genomic_DNA"/>
</dbReference>
<dbReference type="AlphaFoldDB" id="Q9PAX4"/>
<proteinExistence type="predicted"/>
<evidence type="ECO:0000313" key="3">
    <source>
        <dbReference type="Proteomes" id="UP000000812"/>
    </source>
</evidence>
<dbReference type="Proteomes" id="UP000000812">
    <property type="component" value="Chromosome"/>
</dbReference>
<reference evidence="2 3" key="1">
    <citation type="journal article" date="2000" name="Nature">
        <title>The genome sequence of the plant pathogen Xylella fastidiosa.</title>
        <authorList>
            <person name="Simpson A.J."/>
            <person name="Reinach F.C."/>
            <person name="Arruda P."/>
            <person name="Abreu F.A."/>
            <person name="Acencio M."/>
            <person name="Alvarenga R."/>
            <person name="Alves L.M."/>
            <person name="Araya J.E."/>
            <person name="Baia G.S."/>
            <person name="Baptista C.S."/>
            <person name="Barros M.H."/>
            <person name="Bonaccorsi E.D."/>
            <person name="Bordin S."/>
            <person name="Bove J.M."/>
            <person name="Briones M.R."/>
            <person name="Bueno M.R."/>
            <person name="Camargo A.A."/>
            <person name="Camargo L.E."/>
            <person name="Carraro D.M."/>
            <person name="Carrer H."/>
            <person name="Colauto N.B."/>
            <person name="Colombo C."/>
            <person name="Costa F.F."/>
            <person name="Costa M.C."/>
            <person name="Costa-Neto C.M."/>
            <person name="Coutinho L.L."/>
            <person name="Cristofani M."/>
            <person name="Dias-Neto E."/>
            <person name="Docena C."/>
            <person name="El-Dorry H."/>
            <person name="Facincani A.P."/>
            <person name="Ferreira A.J."/>
            <person name="Ferreira V.C."/>
            <person name="Ferro J.A."/>
            <person name="Fraga J.S."/>
            <person name="Franca S.C."/>
            <person name="Franco M.C."/>
            <person name="Frohme M."/>
            <person name="Furlan L.R."/>
            <person name="Garnier M."/>
            <person name="Goldman G.H."/>
            <person name="Goldman M.H."/>
            <person name="Gomes S.L."/>
            <person name="Gruber A."/>
            <person name="Ho P.L."/>
            <person name="Hoheisel J.D."/>
            <person name="Junqueira M.L."/>
            <person name="Kemper E.L."/>
            <person name="Kitajima J.P."/>
            <person name="Krieger J.E."/>
            <person name="Kuramae E.E."/>
            <person name="Laigret F."/>
            <person name="Lambais M.R."/>
            <person name="Leite L.C."/>
            <person name="Lemos E.G."/>
            <person name="Lemos M.V."/>
            <person name="Lopes S.A."/>
            <person name="Lopes C.R."/>
            <person name="Machado J.A."/>
            <person name="Machado M.A."/>
            <person name="Madeira A.M."/>
            <person name="Madeira H.M."/>
            <person name="Marino C.L."/>
            <person name="Marques M.V."/>
            <person name="Martins E.A."/>
            <person name="Martins E.M."/>
            <person name="Matsukuma A.Y."/>
            <person name="Menck C.F."/>
            <person name="Miracca E.C."/>
            <person name="Miyaki C.Y."/>
            <person name="Monteriro-Vitorello C.B."/>
            <person name="Moon D.H."/>
            <person name="Nagai M.A."/>
            <person name="Nascimento A.L."/>
            <person name="Netto L.E."/>
            <person name="Nhani A.Jr."/>
            <person name="Nobrega F.G."/>
            <person name="Nunes L.R."/>
            <person name="Oliveira M.A."/>
            <person name="de Oliveira M.C."/>
            <person name="de Oliveira R.C."/>
            <person name="Palmieri D.A."/>
            <person name="Paris A."/>
            <person name="Peixoto B.R."/>
            <person name="Pereira G.A."/>
            <person name="Pereira H.A.Jr."/>
            <person name="Pesquero J.B."/>
            <person name="Quaggio R.B."/>
            <person name="Roberto P.G."/>
            <person name="Rodrigues V."/>
            <person name="de M Rosa A.J."/>
            <person name="de Rosa V.E.Jr."/>
            <person name="de Sa R.G."/>
            <person name="Santelli R.V."/>
            <person name="Sawasaki H.E."/>
            <person name="da Silva A.C."/>
            <person name="da Silva A.M."/>
            <person name="da Silva F.R."/>
            <person name="da Silva W.A.Jr."/>
            <person name="da Silveira J.F."/>
            <person name="Silvestri M.L."/>
            <person name="Siqueira W.J."/>
            <person name="de Souza A.A."/>
            <person name="de Souza A.P."/>
            <person name="Terenzi M.F."/>
            <person name="Truffi D."/>
            <person name="Tsai S.M."/>
            <person name="Tsuhako M.H."/>
            <person name="Vallada H."/>
            <person name="Van Sluys M.A."/>
            <person name="Verjovski-Almeida S."/>
            <person name="Vettore A.L."/>
            <person name="Zago M.A."/>
            <person name="Zatz M."/>
            <person name="Meidanis J."/>
            <person name="Setubal J.C."/>
        </authorList>
    </citation>
    <scope>NUCLEOTIDE SEQUENCE [LARGE SCALE GENOMIC DNA]</scope>
    <source>
        <strain evidence="2 3">9a5c</strain>
    </source>
</reference>
<evidence type="ECO:0000256" key="1">
    <source>
        <dbReference type="SAM" id="Phobius"/>
    </source>
</evidence>
<dbReference type="KEGG" id="xfa:XF_2371"/>
<keyword evidence="1" id="KW-0812">Transmembrane</keyword>
<gene>
    <name evidence="2" type="ordered locus">XF_2371</name>
</gene>
<feature type="transmembrane region" description="Helical" evidence="1">
    <location>
        <begin position="24"/>
        <end position="46"/>
    </location>
</feature>
<sequence>MLFISQSVIDVARIHALMPMQYELYILIGLSDSLIFLYVGACLLHGSLMSRASKKMQFRVAVY</sequence>
<organism evidence="2 3">
    <name type="scientific">Xylella fastidiosa (strain 9a5c)</name>
    <dbReference type="NCBI Taxonomy" id="160492"/>
    <lineage>
        <taxon>Bacteria</taxon>
        <taxon>Pseudomonadati</taxon>
        <taxon>Pseudomonadota</taxon>
        <taxon>Gammaproteobacteria</taxon>
        <taxon>Lysobacterales</taxon>
        <taxon>Lysobacteraceae</taxon>
        <taxon>Xylella</taxon>
    </lineage>
</organism>
<dbReference type="STRING" id="160492.XF_2371"/>
<accession>Q9PAX4</accession>
<keyword evidence="1" id="KW-1133">Transmembrane helix</keyword>
<keyword evidence="1" id="KW-0472">Membrane</keyword>
<dbReference type="PIR" id="D82564">
    <property type="entry name" value="D82564"/>
</dbReference>